<evidence type="ECO:0000313" key="2">
    <source>
        <dbReference type="Proteomes" id="UP001326613"/>
    </source>
</evidence>
<organism evidence="1 2">
    <name type="scientific">Candidatus Trichorickettsia mobilis</name>
    <dbReference type="NCBI Taxonomy" id="1346319"/>
    <lineage>
        <taxon>Bacteria</taxon>
        <taxon>Pseudomonadati</taxon>
        <taxon>Pseudomonadota</taxon>
        <taxon>Alphaproteobacteria</taxon>
        <taxon>Rickettsiales</taxon>
        <taxon>Rickettsiaceae</taxon>
        <taxon>Rickettsieae</taxon>
        <taxon>Candidatus Trichorickettsia</taxon>
    </lineage>
</organism>
<dbReference type="Proteomes" id="UP001326613">
    <property type="component" value="Plasmid unnamed2"/>
</dbReference>
<accession>A0ABZ0UU51</accession>
<name>A0ABZ0UU51_9RICK</name>
<protein>
    <submittedName>
        <fullName evidence="1">Uncharacterized protein</fullName>
    </submittedName>
</protein>
<proteinExistence type="predicted"/>
<keyword evidence="1" id="KW-0614">Plasmid</keyword>
<gene>
    <name evidence="1" type="ORF">Trichorick_01473</name>
</gene>
<keyword evidence="2" id="KW-1185">Reference proteome</keyword>
<dbReference type="RefSeq" id="WP_323738986.1">
    <property type="nucleotide sequence ID" value="NZ_CP112934.1"/>
</dbReference>
<sequence length="199" mass="22640">MSRLKAEVNNGYWDKVWSEFKSGKKEELAKPQQQKEETASKVVSLTKYRLPSQQKSDLPLDELEFLLEERASILSVDQNLPCDWAKTITKTRAITSLQHFSFLELQELKLSLEYWCSDEFKIIRSFIEADWSLIDIFGCNGSAPTKVHAQKGLLLLFEGSFRITSVSSKSIEYSGRFGAKCTYFGIKAYKDGMGLVGEV</sequence>
<geneLocation type="plasmid" evidence="1 2">
    <name>unnamed2</name>
</geneLocation>
<reference evidence="1 2" key="1">
    <citation type="submission" date="2022-10" db="EMBL/GenBank/DDBJ databases">
        <title>Host association and intracellularity evolved multiple times independently in the Rickettsiales.</title>
        <authorList>
            <person name="Castelli M."/>
            <person name="Nardi T."/>
            <person name="Gammuto L."/>
            <person name="Bellinzona G."/>
            <person name="Sabaneyeva E."/>
            <person name="Potekhin A."/>
            <person name="Serra V."/>
            <person name="Petroni G."/>
            <person name="Sassera D."/>
        </authorList>
    </citation>
    <scope>NUCLEOTIDE SEQUENCE [LARGE SCALE GENOMIC DNA]</scope>
    <source>
        <strain evidence="1 2">Kr 154-4</strain>
        <plasmid evidence="1 2">unnamed2</plasmid>
    </source>
</reference>
<evidence type="ECO:0000313" key="1">
    <source>
        <dbReference type="EMBL" id="WPY01560.1"/>
    </source>
</evidence>
<dbReference type="EMBL" id="CP112934">
    <property type="protein sequence ID" value="WPY01560.1"/>
    <property type="molecule type" value="Genomic_DNA"/>
</dbReference>